<proteinExistence type="predicted"/>
<dbReference type="SMART" id="SM00065">
    <property type="entry name" value="GAF"/>
    <property type="match status" value="1"/>
</dbReference>
<feature type="modified residue" description="4-aspartylphosphate" evidence="4">
    <location>
        <position position="71"/>
    </location>
</feature>
<dbReference type="CDD" id="cd00156">
    <property type="entry name" value="REC"/>
    <property type="match status" value="1"/>
</dbReference>
<gene>
    <name evidence="7" type="ORF">DV733_07765</name>
</gene>
<dbReference type="SUPFAM" id="SSF55874">
    <property type="entry name" value="ATPase domain of HSP90 chaperone/DNA topoisomerase II/histidine kinase"/>
    <property type="match status" value="1"/>
</dbReference>
<dbReference type="OrthoDB" id="3369at2157"/>
<evidence type="ECO:0000256" key="4">
    <source>
        <dbReference type="PROSITE-ProRule" id="PRU00169"/>
    </source>
</evidence>
<dbReference type="Pfam" id="PF00072">
    <property type="entry name" value="Response_reg"/>
    <property type="match status" value="1"/>
</dbReference>
<dbReference type="InterPro" id="IPR036890">
    <property type="entry name" value="HATPase_C_sf"/>
</dbReference>
<dbReference type="InterPro" id="IPR029016">
    <property type="entry name" value="GAF-like_dom_sf"/>
</dbReference>
<dbReference type="AlphaFoldDB" id="A0A4D6HAY4"/>
<evidence type="ECO:0000259" key="5">
    <source>
        <dbReference type="PROSITE" id="PS50109"/>
    </source>
</evidence>
<dbReference type="InterPro" id="IPR011006">
    <property type="entry name" value="CheY-like_superfamily"/>
</dbReference>
<evidence type="ECO:0000256" key="3">
    <source>
        <dbReference type="ARBA" id="ARBA00022777"/>
    </source>
</evidence>
<name>A0A4D6HAY4_9EURY</name>
<dbReference type="GeneID" id="39847752"/>
<evidence type="ECO:0000256" key="1">
    <source>
        <dbReference type="ARBA" id="ARBA00022553"/>
    </source>
</evidence>
<dbReference type="EMBL" id="CP031310">
    <property type="protein sequence ID" value="QCC51143.1"/>
    <property type="molecule type" value="Genomic_DNA"/>
</dbReference>
<feature type="domain" description="Response regulatory" evidence="6">
    <location>
        <begin position="20"/>
        <end position="136"/>
    </location>
</feature>
<dbReference type="InterPro" id="IPR004358">
    <property type="entry name" value="Sig_transdc_His_kin-like_C"/>
</dbReference>
<reference evidence="7 8" key="1">
    <citation type="journal article" date="2019" name="Nat. Commun.">
        <title>A new type of DNA phosphorothioation-based antiviral system in archaea.</title>
        <authorList>
            <person name="Xiong L."/>
            <person name="Liu S."/>
            <person name="Chen S."/>
            <person name="Xiao Y."/>
            <person name="Zhu B."/>
            <person name="Gao Y."/>
            <person name="Zhang Y."/>
            <person name="Chen B."/>
            <person name="Luo J."/>
            <person name="Deng Z."/>
            <person name="Chen X."/>
            <person name="Wang L."/>
            <person name="Chen S."/>
        </authorList>
    </citation>
    <scope>NUCLEOTIDE SEQUENCE [LARGE SCALE GENOMIC DNA]</scope>
    <source>
        <strain evidence="7 8">CBA1105</strain>
    </source>
</reference>
<evidence type="ECO:0000259" key="6">
    <source>
        <dbReference type="PROSITE" id="PS50110"/>
    </source>
</evidence>
<evidence type="ECO:0000313" key="8">
    <source>
        <dbReference type="Proteomes" id="UP000296706"/>
    </source>
</evidence>
<dbReference type="RefSeq" id="WP_049995243.1">
    <property type="nucleotide sequence ID" value="NZ_CP031310.1"/>
</dbReference>
<dbReference type="PRINTS" id="PR00344">
    <property type="entry name" value="BCTRLSENSOR"/>
</dbReference>
<dbReference type="Pfam" id="PF13185">
    <property type="entry name" value="GAF_2"/>
    <property type="match status" value="1"/>
</dbReference>
<dbReference type="SUPFAM" id="SSF55781">
    <property type="entry name" value="GAF domain-like"/>
    <property type="match status" value="1"/>
</dbReference>
<dbReference type="PROSITE" id="PS50110">
    <property type="entry name" value="RESPONSE_REGULATORY"/>
    <property type="match status" value="1"/>
</dbReference>
<evidence type="ECO:0000313" key="7">
    <source>
        <dbReference type="EMBL" id="QCC51143.1"/>
    </source>
</evidence>
<dbReference type="PANTHER" id="PTHR43547:SF2">
    <property type="entry name" value="HYBRID SIGNAL TRANSDUCTION HISTIDINE KINASE C"/>
    <property type="match status" value="1"/>
</dbReference>
<accession>A0A4D6HAY4</accession>
<feature type="domain" description="Histidine kinase" evidence="5">
    <location>
        <begin position="327"/>
        <end position="533"/>
    </location>
</feature>
<dbReference type="Gene3D" id="3.30.565.10">
    <property type="entry name" value="Histidine kinase-like ATPase, C-terminal domain"/>
    <property type="match status" value="1"/>
</dbReference>
<dbReference type="InterPro" id="IPR005467">
    <property type="entry name" value="His_kinase_dom"/>
</dbReference>
<dbReference type="SMART" id="SM00387">
    <property type="entry name" value="HATPase_c"/>
    <property type="match status" value="1"/>
</dbReference>
<dbReference type="GO" id="GO:0000155">
    <property type="term" value="F:phosphorelay sensor kinase activity"/>
    <property type="evidence" value="ECO:0007669"/>
    <property type="project" value="TreeGrafter"/>
</dbReference>
<keyword evidence="8" id="KW-1185">Reference proteome</keyword>
<dbReference type="CDD" id="cd00075">
    <property type="entry name" value="HATPase"/>
    <property type="match status" value="1"/>
</dbReference>
<evidence type="ECO:0000256" key="2">
    <source>
        <dbReference type="ARBA" id="ARBA00022679"/>
    </source>
</evidence>
<dbReference type="InterPro" id="IPR001789">
    <property type="entry name" value="Sig_transdc_resp-reg_receiver"/>
</dbReference>
<protein>
    <submittedName>
        <fullName evidence="7">Response regulator</fullName>
    </submittedName>
</protein>
<dbReference type="Gene3D" id="3.30.450.40">
    <property type="match status" value="1"/>
</dbReference>
<organism evidence="7 8">
    <name type="scientific">Halapricum salinum</name>
    <dbReference type="NCBI Taxonomy" id="1457250"/>
    <lineage>
        <taxon>Archaea</taxon>
        <taxon>Methanobacteriati</taxon>
        <taxon>Methanobacteriota</taxon>
        <taxon>Stenosarchaea group</taxon>
        <taxon>Halobacteria</taxon>
        <taxon>Halobacteriales</taxon>
        <taxon>Haloarculaceae</taxon>
        <taxon>Halapricum</taxon>
    </lineage>
</organism>
<dbReference type="KEGG" id="hsn:DV733_07765"/>
<dbReference type="InterPro" id="IPR003018">
    <property type="entry name" value="GAF"/>
</dbReference>
<keyword evidence="3" id="KW-0418">Kinase</keyword>
<dbReference type="PANTHER" id="PTHR43547">
    <property type="entry name" value="TWO-COMPONENT HISTIDINE KINASE"/>
    <property type="match status" value="1"/>
</dbReference>
<dbReference type="InterPro" id="IPR003594">
    <property type="entry name" value="HATPase_dom"/>
</dbReference>
<dbReference type="SMART" id="SM00448">
    <property type="entry name" value="REC"/>
    <property type="match status" value="1"/>
</dbReference>
<dbReference type="SUPFAM" id="SSF52172">
    <property type="entry name" value="CheY-like"/>
    <property type="match status" value="1"/>
</dbReference>
<dbReference type="PROSITE" id="PS50109">
    <property type="entry name" value="HIS_KIN"/>
    <property type="match status" value="1"/>
</dbReference>
<sequence>MATARDTGGRDGGGSTDPISLVHVDDDSEFLSATDAFLTARAEDVEIDSITDPNAVLDYLERDDVDCVISDYSMPEMDGLALLERVRETWPELPFVLYTGRGSEELASEAIAAGVTEYVQKGGGTSHYDLLLQRVRNAVAAHRSHQRAEELEHVAGVIREINQALLRADSHASLFADAVETLAAADPYAGAWIATTDEGRLTTAAWAGPAECRCFESDSSSVGALAHDAVDSERVCVRQRIAPDSIDADAGFVPGADYRSVATVPLVADGDVGGVLVVFGHDSEAFDTAECDLLEEVAGDIGFAIDAIALRAQLEHRATELELLSRVLRHDIRNDIQIVLGWCALLAEGADGDQQAFVEKIETTSRHIDELTDSAREIVEALVANGDTLLEPTAIGPLLEAEIEKAAEAFEDAAFTLVDHTDGPVVLANEMLSSVFRNVLNNAVQHNDGDESQVEIAVTETDGQVVVRVADDGPGIPLDRRERVFGKGERGFGSGGTGMGLYLVATLVDLYEGTVRIEGGDPGTVVVIELPTV</sequence>
<dbReference type="Proteomes" id="UP000296706">
    <property type="component" value="Chromosome"/>
</dbReference>
<keyword evidence="1 4" id="KW-0597">Phosphoprotein</keyword>
<dbReference type="Pfam" id="PF02518">
    <property type="entry name" value="HATPase_c"/>
    <property type="match status" value="1"/>
</dbReference>
<dbReference type="Gene3D" id="3.40.50.2300">
    <property type="match status" value="1"/>
</dbReference>
<keyword evidence="2" id="KW-0808">Transferase</keyword>
<dbReference type="STRING" id="1457250.GCA_000755225_01353"/>